<dbReference type="RefSeq" id="WP_013933248.1">
    <property type="nucleotide sequence ID" value="NC_015707.1"/>
</dbReference>
<dbReference type="PATRIC" id="fig|688269.3.peg.2065"/>
<dbReference type="OrthoDB" id="9794014at2"/>
<dbReference type="Pfam" id="PF02631">
    <property type="entry name" value="RecX_HTH2"/>
    <property type="match status" value="1"/>
</dbReference>
<dbReference type="KEGG" id="tta:Theth_2003"/>
<dbReference type="InterPro" id="IPR053924">
    <property type="entry name" value="RecX_HTH_2nd"/>
</dbReference>
<evidence type="ECO:0000313" key="8">
    <source>
        <dbReference type="EMBL" id="AEH52041.1"/>
    </source>
</evidence>
<dbReference type="Pfam" id="PF21982">
    <property type="entry name" value="RecX_HTH1"/>
    <property type="match status" value="1"/>
</dbReference>
<evidence type="ECO:0000259" key="7">
    <source>
        <dbReference type="Pfam" id="PF21982"/>
    </source>
</evidence>
<name>F7YWQ1_9THEM</name>
<gene>
    <name evidence="5" type="primary">recX</name>
    <name evidence="8" type="ORF">Theth_2003</name>
</gene>
<dbReference type="InterPro" id="IPR036388">
    <property type="entry name" value="WH-like_DNA-bd_sf"/>
</dbReference>
<comment type="similarity">
    <text evidence="2 5">Belongs to the RecX family.</text>
</comment>
<reference evidence="8 9" key="1">
    <citation type="submission" date="2010-11" db="EMBL/GenBank/DDBJ databases">
        <title>The complete genome of Thermotoga thermarum DSM 5069.</title>
        <authorList>
            <consortium name="US DOE Joint Genome Institute (JGI-PGF)"/>
            <person name="Lucas S."/>
            <person name="Copeland A."/>
            <person name="Lapidus A."/>
            <person name="Bruce D."/>
            <person name="Goodwin L."/>
            <person name="Pitluck S."/>
            <person name="Kyrpides N."/>
            <person name="Mavromatis K."/>
            <person name="Ivanova N."/>
            <person name="Zeytun A."/>
            <person name="Brettin T."/>
            <person name="Detter J.C."/>
            <person name="Tapia R."/>
            <person name="Han C."/>
            <person name="Land M."/>
            <person name="Hauser L."/>
            <person name="Markowitz V."/>
            <person name="Cheng J.-F."/>
            <person name="Hugenholtz P."/>
            <person name="Woyke T."/>
            <person name="Wu D."/>
            <person name="Spring S."/>
            <person name="Schroeder M."/>
            <person name="Brambilla E."/>
            <person name="Klenk H.-P."/>
            <person name="Eisen J.A."/>
        </authorList>
    </citation>
    <scope>NUCLEOTIDE SEQUENCE [LARGE SCALE GENOMIC DNA]</scope>
    <source>
        <strain evidence="8 9">DSM 5069</strain>
    </source>
</reference>
<keyword evidence="9" id="KW-1185">Reference proteome</keyword>
<evidence type="ECO:0000259" key="6">
    <source>
        <dbReference type="Pfam" id="PF02631"/>
    </source>
</evidence>
<dbReference type="PANTHER" id="PTHR33602">
    <property type="entry name" value="REGULATORY PROTEIN RECX FAMILY PROTEIN"/>
    <property type="match status" value="1"/>
</dbReference>
<dbReference type="Proteomes" id="UP000006804">
    <property type="component" value="Chromosome"/>
</dbReference>
<evidence type="ECO:0000256" key="4">
    <source>
        <dbReference type="ARBA" id="ARBA00022490"/>
    </source>
</evidence>
<dbReference type="STRING" id="688269.Theth_2003"/>
<evidence type="ECO:0000256" key="3">
    <source>
        <dbReference type="ARBA" id="ARBA00018111"/>
    </source>
</evidence>
<comment type="subcellular location">
    <subcellularLocation>
        <location evidence="1 5">Cytoplasm</location>
    </subcellularLocation>
</comment>
<dbReference type="eggNOG" id="COG2137">
    <property type="taxonomic scope" value="Bacteria"/>
</dbReference>
<evidence type="ECO:0000256" key="5">
    <source>
        <dbReference type="HAMAP-Rule" id="MF_01114"/>
    </source>
</evidence>
<feature type="domain" description="RecX first three-helical" evidence="7">
    <location>
        <begin position="9"/>
        <end position="48"/>
    </location>
</feature>
<dbReference type="GO" id="GO:0006282">
    <property type="term" value="P:regulation of DNA repair"/>
    <property type="evidence" value="ECO:0007669"/>
    <property type="project" value="UniProtKB-UniRule"/>
</dbReference>
<keyword evidence="4 5" id="KW-0963">Cytoplasm</keyword>
<proteinExistence type="inferred from homology"/>
<dbReference type="GO" id="GO:0005737">
    <property type="term" value="C:cytoplasm"/>
    <property type="evidence" value="ECO:0007669"/>
    <property type="project" value="UniProtKB-SubCell"/>
</dbReference>
<dbReference type="InterPro" id="IPR003783">
    <property type="entry name" value="Regulatory_RecX"/>
</dbReference>
<comment type="function">
    <text evidence="5">Modulates RecA activity.</text>
</comment>
<dbReference type="InterPro" id="IPR053926">
    <property type="entry name" value="RecX_HTH_1st"/>
</dbReference>
<dbReference type="AlphaFoldDB" id="F7YWQ1"/>
<dbReference type="HOGENOM" id="CLU_066607_5_1_0"/>
<sequence length="149" mass="17594" precursor="true">MDEQMFEKALERAKRLLKYRLRSKWELKIRLLEAGFDEAIVEKVIQELEKKGIINDEKFAKLFADHMLNVEGYGPFRIKMKLKELKVDEATVEKAIDEVLRENDVLQIMKRILNLHRVDKSKAREYLFRRGFTPDLLELLDTEVGGADE</sequence>
<dbReference type="Gene3D" id="1.10.10.10">
    <property type="entry name" value="Winged helix-like DNA-binding domain superfamily/Winged helix DNA-binding domain"/>
    <property type="match status" value="2"/>
</dbReference>
<organism evidence="8 9">
    <name type="scientific">Pseudothermotoga thermarum DSM 5069</name>
    <dbReference type="NCBI Taxonomy" id="688269"/>
    <lineage>
        <taxon>Bacteria</taxon>
        <taxon>Thermotogati</taxon>
        <taxon>Thermotogota</taxon>
        <taxon>Thermotogae</taxon>
        <taxon>Thermotogales</taxon>
        <taxon>Thermotogaceae</taxon>
        <taxon>Pseudothermotoga</taxon>
    </lineage>
</organism>
<dbReference type="HAMAP" id="MF_01114">
    <property type="entry name" value="RecX"/>
    <property type="match status" value="1"/>
</dbReference>
<accession>F7YWQ1</accession>
<evidence type="ECO:0000313" key="9">
    <source>
        <dbReference type="Proteomes" id="UP000006804"/>
    </source>
</evidence>
<protein>
    <recommendedName>
        <fullName evidence="3 5">Regulatory protein RecX</fullName>
    </recommendedName>
</protein>
<evidence type="ECO:0000256" key="2">
    <source>
        <dbReference type="ARBA" id="ARBA00009695"/>
    </source>
</evidence>
<feature type="domain" description="RecX second three-helical" evidence="6">
    <location>
        <begin position="55"/>
        <end position="95"/>
    </location>
</feature>
<evidence type="ECO:0000256" key="1">
    <source>
        <dbReference type="ARBA" id="ARBA00004496"/>
    </source>
</evidence>
<dbReference type="PANTHER" id="PTHR33602:SF1">
    <property type="entry name" value="REGULATORY PROTEIN RECX FAMILY PROTEIN"/>
    <property type="match status" value="1"/>
</dbReference>
<dbReference type="EMBL" id="CP002351">
    <property type="protein sequence ID" value="AEH52041.1"/>
    <property type="molecule type" value="Genomic_DNA"/>
</dbReference>